<protein>
    <submittedName>
        <fullName evidence="1">Uncharacterized protein</fullName>
    </submittedName>
</protein>
<dbReference type="AlphaFoldDB" id="A0A0F9N876"/>
<reference evidence="1" key="1">
    <citation type="journal article" date="2015" name="Nature">
        <title>Complex archaea that bridge the gap between prokaryotes and eukaryotes.</title>
        <authorList>
            <person name="Spang A."/>
            <person name="Saw J.H."/>
            <person name="Jorgensen S.L."/>
            <person name="Zaremba-Niedzwiedzka K."/>
            <person name="Martijn J."/>
            <person name="Lind A.E."/>
            <person name="van Eijk R."/>
            <person name="Schleper C."/>
            <person name="Guy L."/>
            <person name="Ettema T.J."/>
        </authorList>
    </citation>
    <scope>NUCLEOTIDE SEQUENCE</scope>
</reference>
<accession>A0A0F9N876</accession>
<comment type="caution">
    <text evidence="1">The sequence shown here is derived from an EMBL/GenBank/DDBJ whole genome shotgun (WGS) entry which is preliminary data.</text>
</comment>
<evidence type="ECO:0000313" key="1">
    <source>
        <dbReference type="EMBL" id="KKM77652.1"/>
    </source>
</evidence>
<sequence>MKNEKKATPCPQEFKDFLKTCSLIDLVSLFSDLKQSPEDIHYMKAVNDEMKSR</sequence>
<proteinExistence type="predicted"/>
<name>A0A0F9N876_9ZZZZ</name>
<dbReference type="EMBL" id="LAZR01008611">
    <property type="protein sequence ID" value="KKM77652.1"/>
    <property type="molecule type" value="Genomic_DNA"/>
</dbReference>
<organism evidence="1">
    <name type="scientific">marine sediment metagenome</name>
    <dbReference type="NCBI Taxonomy" id="412755"/>
    <lineage>
        <taxon>unclassified sequences</taxon>
        <taxon>metagenomes</taxon>
        <taxon>ecological metagenomes</taxon>
    </lineage>
</organism>
<gene>
    <name evidence="1" type="ORF">LCGC14_1367830</name>
</gene>